<organism evidence="1 2">
    <name type="scientific">Panicum virgatum</name>
    <name type="common">Blackwell switchgrass</name>
    <dbReference type="NCBI Taxonomy" id="38727"/>
    <lineage>
        <taxon>Eukaryota</taxon>
        <taxon>Viridiplantae</taxon>
        <taxon>Streptophyta</taxon>
        <taxon>Embryophyta</taxon>
        <taxon>Tracheophyta</taxon>
        <taxon>Spermatophyta</taxon>
        <taxon>Magnoliopsida</taxon>
        <taxon>Liliopsida</taxon>
        <taxon>Poales</taxon>
        <taxon>Poaceae</taxon>
        <taxon>PACMAD clade</taxon>
        <taxon>Panicoideae</taxon>
        <taxon>Panicodae</taxon>
        <taxon>Paniceae</taxon>
        <taxon>Panicinae</taxon>
        <taxon>Panicum</taxon>
        <taxon>Panicum sect. Hiantes</taxon>
    </lineage>
</organism>
<dbReference type="Proteomes" id="UP000823388">
    <property type="component" value="Chromosome 3K"/>
</dbReference>
<dbReference type="AlphaFoldDB" id="A0A8T0V0L8"/>
<dbReference type="EMBL" id="CM029041">
    <property type="protein sequence ID" value="KAG2630181.1"/>
    <property type="molecule type" value="Genomic_DNA"/>
</dbReference>
<proteinExistence type="predicted"/>
<evidence type="ECO:0000313" key="1">
    <source>
        <dbReference type="EMBL" id="KAG2630181.1"/>
    </source>
</evidence>
<evidence type="ECO:0000313" key="2">
    <source>
        <dbReference type="Proteomes" id="UP000823388"/>
    </source>
</evidence>
<reference evidence="1" key="1">
    <citation type="submission" date="2020-05" db="EMBL/GenBank/DDBJ databases">
        <title>WGS assembly of Panicum virgatum.</title>
        <authorList>
            <person name="Lovell J.T."/>
            <person name="Jenkins J."/>
            <person name="Shu S."/>
            <person name="Juenger T.E."/>
            <person name="Schmutz J."/>
        </authorList>
    </citation>
    <scope>NUCLEOTIDE SEQUENCE</scope>
    <source>
        <strain evidence="1">AP13</strain>
    </source>
</reference>
<keyword evidence="2" id="KW-1185">Reference proteome</keyword>
<accession>A0A8T0V0L8</accession>
<comment type="caution">
    <text evidence="1">The sequence shown here is derived from an EMBL/GenBank/DDBJ whole genome shotgun (WGS) entry which is preliminary data.</text>
</comment>
<sequence>MCLQPPSPPGAVVHLPQSRSLLAGEVTKISWCRRLRVHDRRRNKQTKRSHTTPRPLLALLWQGISCYNIFAAGPPASHPGAATPPAPHLGTAAPPPLPLHSCRSLRLPVGSTATIPSEVSICSCASNSAVSTSAHISAITPFSKNHSLFLFPGYSWPRWYRALSSAAFWPKK</sequence>
<gene>
    <name evidence="1" type="ORF">PVAP13_3KG495302</name>
</gene>
<protein>
    <submittedName>
        <fullName evidence="1">Uncharacterized protein</fullName>
    </submittedName>
</protein>
<name>A0A8T0V0L8_PANVG</name>